<accession>A0AAV2M6U5</accession>
<evidence type="ECO:0000313" key="2">
    <source>
        <dbReference type="EMBL" id="CAL1609063.1"/>
    </source>
</evidence>
<feature type="transmembrane region" description="Helical" evidence="1">
    <location>
        <begin position="48"/>
        <end position="66"/>
    </location>
</feature>
<proteinExistence type="predicted"/>
<evidence type="ECO:0000313" key="3">
    <source>
        <dbReference type="Proteomes" id="UP001497482"/>
    </source>
</evidence>
<keyword evidence="1" id="KW-0812">Transmembrane</keyword>
<keyword evidence="1" id="KW-0472">Membrane</keyword>
<organism evidence="2 3">
    <name type="scientific">Knipowitschia caucasica</name>
    <name type="common">Caucasian dwarf goby</name>
    <name type="synonym">Pomatoschistus caucasicus</name>
    <dbReference type="NCBI Taxonomy" id="637954"/>
    <lineage>
        <taxon>Eukaryota</taxon>
        <taxon>Metazoa</taxon>
        <taxon>Chordata</taxon>
        <taxon>Craniata</taxon>
        <taxon>Vertebrata</taxon>
        <taxon>Euteleostomi</taxon>
        <taxon>Actinopterygii</taxon>
        <taxon>Neopterygii</taxon>
        <taxon>Teleostei</taxon>
        <taxon>Neoteleostei</taxon>
        <taxon>Acanthomorphata</taxon>
        <taxon>Gobiaria</taxon>
        <taxon>Gobiiformes</taxon>
        <taxon>Gobioidei</taxon>
        <taxon>Gobiidae</taxon>
        <taxon>Gobiinae</taxon>
        <taxon>Knipowitschia</taxon>
    </lineage>
</organism>
<evidence type="ECO:0000256" key="1">
    <source>
        <dbReference type="SAM" id="Phobius"/>
    </source>
</evidence>
<dbReference type="AlphaFoldDB" id="A0AAV2M6U5"/>
<dbReference type="Proteomes" id="UP001497482">
    <property type="component" value="Chromosome 6"/>
</dbReference>
<protein>
    <submittedName>
        <fullName evidence="2">Uncharacterized protein</fullName>
    </submittedName>
</protein>
<reference evidence="2 3" key="1">
    <citation type="submission" date="2024-04" db="EMBL/GenBank/DDBJ databases">
        <authorList>
            <person name="Waldvogel A.-M."/>
            <person name="Schoenle A."/>
        </authorList>
    </citation>
    <scope>NUCLEOTIDE SEQUENCE [LARGE SCALE GENOMIC DNA]</scope>
</reference>
<dbReference type="EMBL" id="OZ035828">
    <property type="protein sequence ID" value="CAL1609063.1"/>
    <property type="molecule type" value="Genomic_DNA"/>
</dbReference>
<sequence length="128" mass="13891">MPTSESRDTTTTTITAALTTAKSPAASATSQPVLSTRAMQLSLSERNLTITFSCILGFFALVVVAVKFNRCIHKTQFLHQPLHNIEDLNGSTTGNTLISRGLHDGHPIYDNVPPAGQDEAHFSLEFLH</sequence>
<name>A0AAV2M6U5_KNICA</name>
<keyword evidence="1" id="KW-1133">Transmembrane helix</keyword>
<keyword evidence="3" id="KW-1185">Reference proteome</keyword>
<gene>
    <name evidence="2" type="ORF">KC01_LOCUS35888</name>
</gene>